<evidence type="ECO:0000313" key="7">
    <source>
        <dbReference type="EMBL" id="EGK72398.1"/>
    </source>
</evidence>
<dbReference type="InterPro" id="IPR036390">
    <property type="entry name" value="WH_DNA-bd_sf"/>
</dbReference>
<keyword evidence="4" id="KW-0010">Activator</keyword>
<dbReference type="Gene3D" id="1.10.10.10">
    <property type="entry name" value="Winged helix-like DNA-binding domain superfamily/Winged helix DNA-binding domain"/>
    <property type="match status" value="1"/>
</dbReference>
<dbReference type="eggNOG" id="COG0583">
    <property type="taxonomic scope" value="Bacteria"/>
</dbReference>
<dbReference type="GO" id="GO:0003700">
    <property type="term" value="F:DNA-binding transcription factor activity"/>
    <property type="evidence" value="ECO:0007669"/>
    <property type="project" value="InterPro"/>
</dbReference>
<evidence type="ECO:0000313" key="8">
    <source>
        <dbReference type="Proteomes" id="UP000005019"/>
    </source>
</evidence>
<dbReference type="GO" id="GO:2000142">
    <property type="term" value="P:regulation of DNA-templated transcription initiation"/>
    <property type="evidence" value="ECO:0007669"/>
    <property type="project" value="TreeGrafter"/>
</dbReference>
<accession>F5RA82</accession>
<name>F5RA82_METUF</name>
<evidence type="ECO:0000256" key="5">
    <source>
        <dbReference type="ARBA" id="ARBA00023163"/>
    </source>
</evidence>
<keyword evidence="3" id="KW-0238">DNA-binding</keyword>
<dbReference type="InterPro" id="IPR000847">
    <property type="entry name" value="LysR_HTH_N"/>
</dbReference>
<evidence type="ECO:0000256" key="3">
    <source>
        <dbReference type="ARBA" id="ARBA00023125"/>
    </source>
</evidence>
<dbReference type="SUPFAM" id="SSF46785">
    <property type="entry name" value="Winged helix' DNA-binding domain"/>
    <property type="match status" value="1"/>
</dbReference>
<organism evidence="7 8">
    <name type="scientific">Methyloversatilis universalis (strain ATCC BAA-1314 / DSM 25237 / JCM 13912 / CCUG 52030 / FAM5)</name>
    <dbReference type="NCBI Taxonomy" id="1000565"/>
    <lineage>
        <taxon>Bacteria</taxon>
        <taxon>Pseudomonadati</taxon>
        <taxon>Pseudomonadota</taxon>
        <taxon>Betaproteobacteria</taxon>
        <taxon>Nitrosomonadales</taxon>
        <taxon>Sterolibacteriaceae</taxon>
        <taxon>Methyloversatilis</taxon>
    </lineage>
</organism>
<dbReference type="PROSITE" id="PS50931">
    <property type="entry name" value="HTH_LYSR"/>
    <property type="match status" value="1"/>
</dbReference>
<proteinExistence type="inferred from homology"/>
<keyword evidence="5" id="KW-0804">Transcription</keyword>
<evidence type="ECO:0000259" key="6">
    <source>
        <dbReference type="PROSITE" id="PS50931"/>
    </source>
</evidence>
<dbReference type="GO" id="GO:0003677">
    <property type="term" value="F:DNA binding"/>
    <property type="evidence" value="ECO:0007669"/>
    <property type="project" value="UniProtKB-KW"/>
</dbReference>
<sequence length="300" mass="32625">MLNYRHLYYFWVATKEGGIARAAERLDMAVQTVSTQIRELERALGHALFKPAGRSVELTAAGAAAVRLAEQIFQLGEQLPLAVREAAQSQGVRLSVGISDGLPKAAVRHILEPATETPGLHLVCVEDEFDDLLADLALHRLDVVLADRPAPANPNLKVYSHPVGDAALEWYAPAGLAAAADIGFPACLERMPLLLPTRHAAVRARIEDWFERRGLRPQVAGEFEDSALLAIFGESGMGAFPATEWSHDELTGHRALTLVGRCTEVVEHFYAISAERRVQHPLVQKVLAGRRTDVGNGLSA</sequence>
<keyword evidence="2" id="KW-0805">Transcription regulation</keyword>
<dbReference type="OrthoDB" id="464481at2"/>
<feature type="domain" description="HTH lysR-type" evidence="6">
    <location>
        <begin position="2"/>
        <end position="59"/>
    </location>
</feature>
<gene>
    <name evidence="7" type="ORF">METUNv1_01162</name>
</gene>
<dbReference type="Gene3D" id="3.40.190.290">
    <property type="match status" value="1"/>
</dbReference>
<reference evidence="7 8" key="1">
    <citation type="journal article" date="2011" name="J. Bacteriol.">
        <title>Genome sequence of Methyloversatilis universalis FAM5T, a methylotrophic representative of the order Rhodocyclales.</title>
        <authorList>
            <person name="Kittichotirat W."/>
            <person name="Good N.M."/>
            <person name="Hall R."/>
            <person name="Bringel F."/>
            <person name="Lajus A."/>
            <person name="Medigue C."/>
            <person name="Smalley N.E."/>
            <person name="Beck D."/>
            <person name="Bumgarner R."/>
            <person name="Vuilleumier S."/>
            <person name="Kalyuzhnaya M.G."/>
        </authorList>
    </citation>
    <scope>NUCLEOTIDE SEQUENCE [LARGE SCALE GENOMIC DNA]</scope>
    <source>
        <strain evidence="8">ATCC BAA-1314 / JCM 13912 / FAM5</strain>
    </source>
</reference>
<dbReference type="Pfam" id="PF00126">
    <property type="entry name" value="HTH_1"/>
    <property type="match status" value="1"/>
</dbReference>
<dbReference type="InterPro" id="IPR005119">
    <property type="entry name" value="LysR_subst-bd"/>
</dbReference>
<dbReference type="Pfam" id="PF03466">
    <property type="entry name" value="LysR_substrate"/>
    <property type="match status" value="1"/>
</dbReference>
<dbReference type="PANTHER" id="PTHR30293:SF2">
    <property type="entry name" value="TRANSCRIPTIONAL ACTIVATOR PROTEIN NHAR"/>
    <property type="match status" value="1"/>
</dbReference>
<dbReference type="EMBL" id="AFHG01000036">
    <property type="protein sequence ID" value="EGK72398.1"/>
    <property type="molecule type" value="Genomic_DNA"/>
</dbReference>
<keyword evidence="8" id="KW-1185">Reference proteome</keyword>
<evidence type="ECO:0000256" key="2">
    <source>
        <dbReference type="ARBA" id="ARBA00023015"/>
    </source>
</evidence>
<dbReference type="InterPro" id="IPR036388">
    <property type="entry name" value="WH-like_DNA-bd_sf"/>
</dbReference>
<dbReference type="STRING" id="1000565.METUNv1_01162"/>
<dbReference type="PANTHER" id="PTHR30293">
    <property type="entry name" value="TRANSCRIPTIONAL REGULATORY PROTEIN NAC-RELATED"/>
    <property type="match status" value="1"/>
</dbReference>
<comment type="similarity">
    <text evidence="1">Belongs to the LysR transcriptional regulatory family.</text>
</comment>
<comment type="caution">
    <text evidence="7">The sequence shown here is derived from an EMBL/GenBank/DDBJ whole genome shotgun (WGS) entry which is preliminary data.</text>
</comment>
<protein>
    <submittedName>
        <fullName evidence="7">Transcriptional regulator, LysR family</fullName>
    </submittedName>
</protein>
<dbReference type="Proteomes" id="UP000005019">
    <property type="component" value="Unassembled WGS sequence"/>
</dbReference>
<dbReference type="SUPFAM" id="SSF53850">
    <property type="entry name" value="Periplasmic binding protein-like II"/>
    <property type="match status" value="1"/>
</dbReference>
<evidence type="ECO:0000256" key="1">
    <source>
        <dbReference type="ARBA" id="ARBA00009437"/>
    </source>
</evidence>
<evidence type="ECO:0000256" key="4">
    <source>
        <dbReference type="ARBA" id="ARBA00023159"/>
    </source>
</evidence>
<dbReference type="RefSeq" id="WP_008059714.1">
    <property type="nucleotide sequence ID" value="NZ_AFHG01000036.1"/>
</dbReference>
<dbReference type="AlphaFoldDB" id="F5RA82"/>